<dbReference type="Pfam" id="PF12849">
    <property type="entry name" value="PBP_like_2"/>
    <property type="match status" value="1"/>
</dbReference>
<evidence type="ECO:0000313" key="4">
    <source>
        <dbReference type="Proteomes" id="UP001204445"/>
    </source>
</evidence>
<organism evidence="3 4">
    <name type="scientific">Methylohalomonas lacus</name>
    <dbReference type="NCBI Taxonomy" id="398773"/>
    <lineage>
        <taxon>Bacteria</taxon>
        <taxon>Pseudomonadati</taxon>
        <taxon>Pseudomonadota</taxon>
        <taxon>Gammaproteobacteria</taxon>
        <taxon>Methylohalomonadales</taxon>
        <taxon>Methylohalomonadaceae</taxon>
        <taxon>Methylohalomonas</taxon>
    </lineage>
</organism>
<dbReference type="RefSeq" id="WP_259055628.1">
    <property type="nucleotide sequence ID" value="NZ_JANUCT010000010.1"/>
</dbReference>
<dbReference type="PANTHER" id="PTHR37945">
    <property type="entry name" value="EXTRACELLULAR TUNGSTATE BINDING PROTEIN"/>
    <property type="match status" value="1"/>
</dbReference>
<accession>A0AAE3L1J8</accession>
<sequence>MNSLKITLVSLLLVLPLAGQAQERLRMATTTSTENSGLLAELNPVFEAQYDAVVDVIAVGTGKALKLGENGDVDIVFVHAPQAEQKFVEAGYGVDRTAVMHNDFVIIGPAEDPAGVKQTDTAAEALATIRETRATFVSRGDDSGTHKKEMQLWDKVGIEPAGDWYLAIGQGMGAVLQVAEDRQAYALTDRGTYIAYKDKIELEIASEGDKALYNPYHIIAVNPVKHSHVKYDLATDYIDFVTSEEGQRIIKDYRMQGQQLFYPDAMPGI</sequence>
<dbReference type="EMBL" id="JANUCT010000010">
    <property type="protein sequence ID" value="MCS3903685.1"/>
    <property type="molecule type" value="Genomic_DNA"/>
</dbReference>
<keyword evidence="1" id="KW-0732">Signal</keyword>
<feature type="domain" description="PBP" evidence="2">
    <location>
        <begin position="27"/>
        <end position="245"/>
    </location>
</feature>
<evidence type="ECO:0000256" key="1">
    <source>
        <dbReference type="SAM" id="SignalP"/>
    </source>
</evidence>
<dbReference type="Gene3D" id="3.40.190.10">
    <property type="entry name" value="Periplasmic binding protein-like II"/>
    <property type="match status" value="2"/>
</dbReference>
<keyword evidence="4" id="KW-1185">Reference proteome</keyword>
<proteinExistence type="predicted"/>
<dbReference type="AlphaFoldDB" id="A0AAE3L1J8"/>
<dbReference type="Proteomes" id="UP001204445">
    <property type="component" value="Unassembled WGS sequence"/>
</dbReference>
<dbReference type="SUPFAM" id="SSF53850">
    <property type="entry name" value="Periplasmic binding protein-like II"/>
    <property type="match status" value="1"/>
</dbReference>
<dbReference type="PANTHER" id="PTHR37945:SF1">
    <property type="entry name" value="EXTRACELLULAR TUNGSTATE BINDING PROTEIN"/>
    <property type="match status" value="1"/>
</dbReference>
<evidence type="ECO:0000313" key="3">
    <source>
        <dbReference type="EMBL" id="MCS3903685.1"/>
    </source>
</evidence>
<dbReference type="InterPro" id="IPR024370">
    <property type="entry name" value="PBP_domain"/>
</dbReference>
<name>A0AAE3L1J8_9GAMM</name>
<comment type="caution">
    <text evidence="3">The sequence shown here is derived from an EMBL/GenBank/DDBJ whole genome shotgun (WGS) entry which is preliminary data.</text>
</comment>
<dbReference type="InterPro" id="IPR052738">
    <property type="entry name" value="ABC-Tungstate_binding"/>
</dbReference>
<evidence type="ECO:0000259" key="2">
    <source>
        <dbReference type="Pfam" id="PF12849"/>
    </source>
</evidence>
<reference evidence="3" key="1">
    <citation type="submission" date="2022-08" db="EMBL/GenBank/DDBJ databases">
        <title>Genomic Encyclopedia of Type Strains, Phase III (KMG-III): the genomes of soil and plant-associated and newly described type strains.</title>
        <authorList>
            <person name="Whitman W."/>
        </authorList>
    </citation>
    <scope>NUCLEOTIDE SEQUENCE</scope>
    <source>
        <strain evidence="3">HMT 1</strain>
    </source>
</reference>
<protein>
    <submittedName>
        <fullName evidence="3">Tungstate transport system substrate-binding protein</fullName>
    </submittedName>
</protein>
<gene>
    <name evidence="3" type="ORF">J2T55_001714</name>
</gene>
<feature type="chain" id="PRO_5042044767" evidence="1">
    <location>
        <begin position="22"/>
        <end position="269"/>
    </location>
</feature>
<feature type="signal peptide" evidence="1">
    <location>
        <begin position="1"/>
        <end position="21"/>
    </location>
</feature>